<feature type="domain" description="RING-type" evidence="3">
    <location>
        <begin position="104"/>
        <end position="153"/>
    </location>
</feature>
<dbReference type="GO" id="GO:0008270">
    <property type="term" value="F:zinc ion binding"/>
    <property type="evidence" value="ECO:0007669"/>
    <property type="project" value="UniProtKB-KW"/>
</dbReference>
<dbReference type="PROSITE" id="PS50089">
    <property type="entry name" value="ZF_RING_2"/>
    <property type="match status" value="1"/>
</dbReference>
<dbReference type="AlphaFoldDB" id="A0BKW2"/>
<evidence type="ECO:0000256" key="2">
    <source>
        <dbReference type="SAM" id="Coils"/>
    </source>
</evidence>
<keyword evidence="1" id="KW-0479">Metal-binding</keyword>
<dbReference type="InParanoid" id="A0BKW2"/>
<evidence type="ECO:0000259" key="3">
    <source>
        <dbReference type="PROSITE" id="PS50089"/>
    </source>
</evidence>
<dbReference type="SUPFAM" id="SSF57850">
    <property type="entry name" value="RING/U-box"/>
    <property type="match status" value="1"/>
</dbReference>
<reference evidence="4 5" key="1">
    <citation type="journal article" date="2006" name="Nature">
        <title>Global trends of whole-genome duplications revealed by the ciliate Paramecium tetraurelia.</title>
        <authorList>
            <consortium name="Genoscope"/>
            <person name="Aury J.-M."/>
            <person name="Jaillon O."/>
            <person name="Duret L."/>
            <person name="Noel B."/>
            <person name="Jubin C."/>
            <person name="Porcel B.M."/>
            <person name="Segurens B."/>
            <person name="Daubin V."/>
            <person name="Anthouard V."/>
            <person name="Aiach N."/>
            <person name="Arnaiz O."/>
            <person name="Billaut A."/>
            <person name="Beisson J."/>
            <person name="Blanc I."/>
            <person name="Bouhouche K."/>
            <person name="Camara F."/>
            <person name="Duharcourt S."/>
            <person name="Guigo R."/>
            <person name="Gogendeau D."/>
            <person name="Katinka M."/>
            <person name="Keller A.-M."/>
            <person name="Kissmehl R."/>
            <person name="Klotz C."/>
            <person name="Koll F."/>
            <person name="Le Moue A."/>
            <person name="Lepere C."/>
            <person name="Malinsky S."/>
            <person name="Nowacki M."/>
            <person name="Nowak J.K."/>
            <person name="Plattner H."/>
            <person name="Poulain J."/>
            <person name="Ruiz F."/>
            <person name="Serrano V."/>
            <person name="Zagulski M."/>
            <person name="Dessen P."/>
            <person name="Betermier M."/>
            <person name="Weissenbach J."/>
            <person name="Scarpelli C."/>
            <person name="Schachter V."/>
            <person name="Sperling L."/>
            <person name="Meyer E."/>
            <person name="Cohen J."/>
            <person name="Wincker P."/>
        </authorList>
    </citation>
    <scope>NUCLEOTIDE SEQUENCE [LARGE SCALE GENOMIC DNA]</scope>
    <source>
        <strain evidence="4 5">Stock d4-2</strain>
    </source>
</reference>
<dbReference type="OMA" id="GCNDSKC"/>
<dbReference type="InterPro" id="IPR001841">
    <property type="entry name" value="Znf_RING"/>
</dbReference>
<dbReference type="Proteomes" id="UP000000600">
    <property type="component" value="Unassembled WGS sequence"/>
</dbReference>
<feature type="coiled-coil region" evidence="2">
    <location>
        <begin position="70"/>
        <end position="97"/>
    </location>
</feature>
<gene>
    <name evidence="4" type="ORF">GSPATT00029810001</name>
</gene>
<protein>
    <recommendedName>
        <fullName evidence="3">RING-type domain-containing protein</fullName>
    </recommendedName>
</protein>
<dbReference type="InterPro" id="IPR013083">
    <property type="entry name" value="Znf_RING/FYVE/PHD"/>
</dbReference>
<name>A0BKW2_PARTE</name>
<evidence type="ECO:0000313" key="5">
    <source>
        <dbReference type="Proteomes" id="UP000000600"/>
    </source>
</evidence>
<evidence type="ECO:0000313" key="4">
    <source>
        <dbReference type="EMBL" id="CAK59179.1"/>
    </source>
</evidence>
<dbReference type="GeneID" id="5012364"/>
<dbReference type="Gene3D" id="3.30.40.10">
    <property type="entry name" value="Zinc/RING finger domain, C3HC4 (zinc finger)"/>
    <property type="match status" value="1"/>
</dbReference>
<dbReference type="SMART" id="SM00184">
    <property type="entry name" value="RING"/>
    <property type="match status" value="2"/>
</dbReference>
<proteinExistence type="predicted"/>
<keyword evidence="1" id="KW-0863">Zinc-finger</keyword>
<keyword evidence="1" id="KW-0862">Zinc</keyword>
<accession>A0BKW2</accession>
<dbReference type="KEGG" id="ptm:GSPATT00029810001"/>
<dbReference type="EMBL" id="CT868001">
    <property type="protein sequence ID" value="CAK59179.1"/>
    <property type="molecule type" value="Genomic_DNA"/>
</dbReference>
<dbReference type="OrthoDB" id="304092at2759"/>
<keyword evidence="5" id="KW-1185">Reference proteome</keyword>
<sequence>MKLYDIIEIIKLTEQRGQELLIDALIVGIEIGRGNISDFNDLKCVAEQLKNLKQKIDNSLFSPFIRDNIYDRIINEKENLTDVLQSVQNSLRRLSQQNVQNGVCQVCHQQVHGQDKMKTIQLQCNHLFHQQCVLPNLIMQNEIFPTYQCPICETQTLKDEILNQLQNNSQQVVSCCPTPACRKKFVFQGQEIYRCQNCKKKYCLRCFSQSHEINKCQASDNNQFKNGDNYKECPHCKKWMKTSQVEGTIKCIKCNKTVCLGCNDSKCSCCCENKGNIYSFFKSKFSIKQQ</sequence>
<organism evidence="4 5">
    <name type="scientific">Paramecium tetraurelia</name>
    <dbReference type="NCBI Taxonomy" id="5888"/>
    <lineage>
        <taxon>Eukaryota</taxon>
        <taxon>Sar</taxon>
        <taxon>Alveolata</taxon>
        <taxon>Ciliophora</taxon>
        <taxon>Intramacronucleata</taxon>
        <taxon>Oligohymenophorea</taxon>
        <taxon>Peniculida</taxon>
        <taxon>Parameciidae</taxon>
        <taxon>Paramecium</taxon>
    </lineage>
</organism>
<dbReference type="HOGENOM" id="CLU_961245_0_0_1"/>
<evidence type="ECO:0000256" key="1">
    <source>
        <dbReference type="PROSITE-ProRule" id="PRU00175"/>
    </source>
</evidence>
<keyword evidence="2" id="KW-0175">Coiled coil</keyword>
<dbReference type="RefSeq" id="XP_001426577.1">
    <property type="nucleotide sequence ID" value="XM_001426540.1"/>
</dbReference>